<gene>
    <name evidence="2" type="ORF">GCM10008967_30140</name>
</gene>
<evidence type="ECO:0000256" key="1">
    <source>
        <dbReference type="SAM" id="Phobius"/>
    </source>
</evidence>
<keyword evidence="1" id="KW-0472">Membrane</keyword>
<proteinExistence type="predicted"/>
<keyword evidence="3" id="KW-1185">Reference proteome</keyword>
<accession>A0ABN0WIJ7</accession>
<evidence type="ECO:0000313" key="3">
    <source>
        <dbReference type="Proteomes" id="UP001500782"/>
    </source>
</evidence>
<keyword evidence="1" id="KW-0812">Transmembrane</keyword>
<reference evidence="2 3" key="1">
    <citation type="journal article" date="2019" name="Int. J. Syst. Evol. Microbiol.">
        <title>The Global Catalogue of Microorganisms (GCM) 10K type strain sequencing project: providing services to taxonomists for standard genome sequencing and annotation.</title>
        <authorList>
            <consortium name="The Broad Institute Genomics Platform"/>
            <consortium name="The Broad Institute Genome Sequencing Center for Infectious Disease"/>
            <person name="Wu L."/>
            <person name="Ma J."/>
        </authorList>
    </citation>
    <scope>NUCLEOTIDE SEQUENCE [LARGE SCALE GENOMIC DNA]</scope>
    <source>
        <strain evidence="2 3">JCM 9731</strain>
    </source>
</reference>
<feature type="transmembrane region" description="Helical" evidence="1">
    <location>
        <begin position="46"/>
        <end position="66"/>
    </location>
</feature>
<dbReference type="EMBL" id="BAAADJ010000053">
    <property type="protein sequence ID" value="GAA0337847.1"/>
    <property type="molecule type" value="Genomic_DNA"/>
</dbReference>
<dbReference type="RefSeq" id="WP_343800546.1">
    <property type="nucleotide sequence ID" value="NZ_BAAADJ010000053.1"/>
</dbReference>
<sequence>MGWSVASHTDFSGHQIEIAFLASIFIVMAIWVFYNSNRYFMGWSRHAFWILTLFTGPLGLLVYLIFRKRVGYY</sequence>
<evidence type="ECO:0008006" key="4">
    <source>
        <dbReference type="Google" id="ProtNLM"/>
    </source>
</evidence>
<organism evidence="2 3">
    <name type="scientific">Bacillus carboniphilus</name>
    <dbReference type="NCBI Taxonomy" id="86663"/>
    <lineage>
        <taxon>Bacteria</taxon>
        <taxon>Bacillati</taxon>
        <taxon>Bacillota</taxon>
        <taxon>Bacilli</taxon>
        <taxon>Bacillales</taxon>
        <taxon>Bacillaceae</taxon>
        <taxon>Bacillus</taxon>
    </lineage>
</organism>
<feature type="transmembrane region" description="Helical" evidence="1">
    <location>
        <begin position="16"/>
        <end position="34"/>
    </location>
</feature>
<evidence type="ECO:0000313" key="2">
    <source>
        <dbReference type="EMBL" id="GAA0337847.1"/>
    </source>
</evidence>
<name>A0ABN0WIJ7_9BACI</name>
<keyword evidence="1" id="KW-1133">Transmembrane helix</keyword>
<protein>
    <recommendedName>
        <fullName evidence="4">Cardiolipin synthase N-terminal domain-containing protein</fullName>
    </recommendedName>
</protein>
<dbReference type="Proteomes" id="UP001500782">
    <property type="component" value="Unassembled WGS sequence"/>
</dbReference>
<comment type="caution">
    <text evidence="2">The sequence shown here is derived from an EMBL/GenBank/DDBJ whole genome shotgun (WGS) entry which is preliminary data.</text>
</comment>